<protein>
    <submittedName>
        <fullName evidence="3 5">6S rRNA (Guanine(966)-N(2))-methyltransferase RsmD</fullName>
        <ecNumber evidence="5">2.1.1.171</ecNumber>
    </submittedName>
    <submittedName>
        <fullName evidence="4">Methyltransferase</fullName>
    </submittedName>
</protein>
<evidence type="ECO:0000313" key="5">
    <source>
        <dbReference type="EMBL" id="WRO06569.1"/>
    </source>
</evidence>
<keyword evidence="1 4" id="KW-0489">Methyltransferase</keyword>
<dbReference type="PIRSF" id="PIRSF004553">
    <property type="entry name" value="CHP00095"/>
    <property type="match status" value="1"/>
</dbReference>
<dbReference type="OrthoDB" id="9803017at2"/>
<dbReference type="eggNOG" id="COG0742">
    <property type="taxonomic scope" value="Bacteria"/>
</dbReference>
<dbReference type="InterPro" id="IPR002052">
    <property type="entry name" value="DNA_methylase_N6_adenine_CS"/>
</dbReference>
<sequence>MRIIAGDAKGKNIIVPQRKATRPATELVRGAMMSMLEAIAEDWSEVLDIYSGSGSLGLEALSRGAGHVDFVEHERACCDIIKQNLETIGCAGQAHVYCLDVPKAMSLLGKQYDVILADPPYRNQQIGEVLEKLGNSSLIGENTVMAVTHSAHLTLAERYGRLTMLKEHRHGDSLIAIYRKDSSFDSHLPGPV</sequence>
<dbReference type="GO" id="GO:0052913">
    <property type="term" value="F:16S rRNA (guanine(966)-N(2))-methyltransferase activity"/>
    <property type="evidence" value="ECO:0007669"/>
    <property type="project" value="UniProtKB-EC"/>
</dbReference>
<dbReference type="PATRIC" id="fig|61435.5.peg.565"/>
<dbReference type="Proteomes" id="UP001327986">
    <property type="component" value="Chromosome"/>
</dbReference>
<dbReference type="SUPFAM" id="SSF53335">
    <property type="entry name" value="S-adenosyl-L-methionine-dependent methyltransferases"/>
    <property type="match status" value="1"/>
</dbReference>
<dbReference type="GO" id="GO:0003676">
    <property type="term" value="F:nucleic acid binding"/>
    <property type="evidence" value="ECO:0007669"/>
    <property type="project" value="InterPro"/>
</dbReference>
<dbReference type="Proteomes" id="UP000053577">
    <property type="component" value="Unassembled WGS sequence"/>
</dbReference>
<evidence type="ECO:0000256" key="1">
    <source>
        <dbReference type="ARBA" id="ARBA00022603"/>
    </source>
</evidence>
<dbReference type="EMBL" id="CP141531">
    <property type="protein sequence ID" value="WRO06569.1"/>
    <property type="molecule type" value="Genomic_DNA"/>
</dbReference>
<evidence type="ECO:0000313" key="7">
    <source>
        <dbReference type="Proteomes" id="UP000218257"/>
    </source>
</evidence>
<evidence type="ECO:0000256" key="2">
    <source>
        <dbReference type="ARBA" id="ARBA00022679"/>
    </source>
</evidence>
<dbReference type="PROSITE" id="PS00092">
    <property type="entry name" value="N6_MTASE"/>
    <property type="match status" value="1"/>
</dbReference>
<dbReference type="InterPro" id="IPR004398">
    <property type="entry name" value="RNA_MeTrfase_RsmD"/>
</dbReference>
<gene>
    <name evidence="5" type="primary">rsmD</name>
    <name evidence="4" type="ORF">DA01_02810</name>
    <name evidence="3" type="ORF">DEHALATV1_0173</name>
    <name evidence="5" type="ORF">VLL09_04065</name>
</gene>
<accession>A0A0V8M3V2</accession>
<organism evidence="4 6">
    <name type="scientific">Dehalococcoides mccartyi</name>
    <dbReference type="NCBI Taxonomy" id="61435"/>
    <lineage>
        <taxon>Bacteria</taxon>
        <taxon>Bacillati</taxon>
        <taxon>Chloroflexota</taxon>
        <taxon>Dehalococcoidia</taxon>
        <taxon>Dehalococcoidales</taxon>
        <taxon>Dehalococcoidaceae</taxon>
        <taxon>Dehalococcoides</taxon>
    </lineage>
</organism>
<dbReference type="CDD" id="cd02440">
    <property type="entry name" value="AdoMet_MTases"/>
    <property type="match status" value="1"/>
</dbReference>
<dbReference type="Pfam" id="PF03602">
    <property type="entry name" value="Cons_hypoth95"/>
    <property type="match status" value="1"/>
</dbReference>
<proteinExistence type="predicted"/>
<dbReference type="InterPro" id="IPR029063">
    <property type="entry name" value="SAM-dependent_MTases_sf"/>
</dbReference>
<dbReference type="EMBL" id="AP017649">
    <property type="protein sequence ID" value="BAZ96801.1"/>
    <property type="molecule type" value="Genomic_DNA"/>
</dbReference>
<dbReference type="Gene3D" id="3.40.50.150">
    <property type="entry name" value="Vaccinia Virus protein VP39"/>
    <property type="match status" value="1"/>
</dbReference>
<evidence type="ECO:0000313" key="4">
    <source>
        <dbReference type="EMBL" id="KSV18372.1"/>
    </source>
</evidence>
<dbReference type="Proteomes" id="UP000218257">
    <property type="component" value="Chromosome"/>
</dbReference>
<dbReference type="EC" id="2.1.1.171" evidence="5"/>
<dbReference type="PANTHER" id="PTHR43542">
    <property type="entry name" value="METHYLTRANSFERASE"/>
    <property type="match status" value="1"/>
</dbReference>
<dbReference type="AlphaFoldDB" id="A0A0V8M3V2"/>
<reference evidence="5" key="3">
    <citation type="submission" date="2023-12" db="EMBL/GenBank/DDBJ databases">
        <title>Isolation of organohalide respiring bacteria Dehalococcoides mccartyi strain GPTCE1 in groundwater collected near a chemical plant in Suzhou, China.</title>
        <authorList>
            <person name="Liu G."/>
        </authorList>
    </citation>
    <scope>NUCLEOTIDE SEQUENCE</scope>
    <source>
        <strain evidence="5">GPTCE1</strain>
    </source>
</reference>
<name>A0A0V8M3V2_9CHLR</name>
<evidence type="ECO:0000313" key="3">
    <source>
        <dbReference type="EMBL" id="BAZ96801.1"/>
    </source>
</evidence>
<dbReference type="EMBL" id="JGYD01000011">
    <property type="protein sequence ID" value="KSV18372.1"/>
    <property type="molecule type" value="Genomic_DNA"/>
</dbReference>
<dbReference type="PANTHER" id="PTHR43542:SF1">
    <property type="entry name" value="METHYLTRANSFERASE"/>
    <property type="match status" value="1"/>
</dbReference>
<reference evidence="3 7" key="2">
    <citation type="journal article" date="2017" name="Sci. Rep.">
        <title>Isolation and genomic characterization of a Dehalococcoides strain suggests genomic rearrangement during culture.</title>
        <authorList>
            <person name="Yohda M."/>
            <person name="Ikegami K."/>
            <person name="Aita Y."/>
            <person name="Kitajima M."/>
            <person name="Takechi A."/>
            <person name="Iwamoto M."/>
            <person name="Fukuda T."/>
            <person name="Tamura N."/>
            <person name="Shibasaki J."/>
            <person name="Koike S."/>
            <person name="Komatsu D."/>
            <person name="Miyagi S."/>
            <person name="Nishimura M."/>
            <person name="Uchino Y."/>
            <person name="Shiroma A."/>
            <person name="Shimoji M."/>
            <person name="Tamotsu H."/>
            <person name="Ashimine N."/>
            <person name="Shinzato M."/>
            <person name="Ohki S."/>
            <person name="Nakano K."/>
            <person name="Teruya K."/>
            <person name="Satou K."/>
            <person name="Hirano T."/>
            <person name="Yagi O."/>
        </authorList>
    </citation>
    <scope>NUCLEOTIDE SEQUENCE [LARGE SCALE GENOMIC DNA]</scope>
    <source>
        <strain evidence="3 7">UCH-ATV1</strain>
    </source>
</reference>
<keyword evidence="2 4" id="KW-0808">Transferase</keyword>
<reference evidence="4 6" key="1">
    <citation type="journal article" date="2015" name="Sci. Rep.">
        <title>A comparative genomics and reductive dehalogenase gene transcription study of two chloroethene-respiring bacteria, Dehalococcoides mccartyi strains MB and 11a.</title>
        <authorList>
            <person name="Low A."/>
            <person name="Shen Z."/>
            <person name="Cheng D."/>
            <person name="Rogers M.J."/>
            <person name="Lee P.K."/>
            <person name="He J."/>
        </authorList>
    </citation>
    <scope>NUCLEOTIDE SEQUENCE [LARGE SCALE GENOMIC DNA]</scope>
    <source>
        <strain evidence="4 6">MB</strain>
    </source>
</reference>
<evidence type="ECO:0000313" key="6">
    <source>
        <dbReference type="Proteomes" id="UP000053577"/>
    </source>
</evidence>
<dbReference type="NCBIfam" id="TIGR00095">
    <property type="entry name" value="16S rRNA (guanine(966)-N(2))-methyltransferase RsmD"/>
    <property type="match status" value="1"/>
</dbReference>
<dbReference type="RefSeq" id="WP_058292311.1">
    <property type="nucleotide sequence ID" value="NZ_AP017649.1"/>
</dbReference>